<accession>A0A9X2H884</accession>
<evidence type="ECO:0000256" key="1">
    <source>
        <dbReference type="ARBA" id="ARBA00006484"/>
    </source>
</evidence>
<dbReference type="GO" id="GO:0016491">
    <property type="term" value="F:oxidoreductase activity"/>
    <property type="evidence" value="ECO:0007669"/>
    <property type="project" value="UniProtKB-KW"/>
</dbReference>
<evidence type="ECO:0000313" key="4">
    <source>
        <dbReference type="EMBL" id="MCP3424521.1"/>
    </source>
</evidence>
<gene>
    <name evidence="4" type="ORF">NBM05_00330</name>
</gene>
<dbReference type="FunFam" id="3.40.50.720:FF:000173">
    <property type="entry name" value="3-oxoacyl-[acyl-carrier protein] reductase"/>
    <property type="match status" value="1"/>
</dbReference>
<organism evidence="4 5">
    <name type="scientific">Rothia santali</name>
    <dbReference type="NCBI Taxonomy" id="2949643"/>
    <lineage>
        <taxon>Bacteria</taxon>
        <taxon>Bacillati</taxon>
        <taxon>Actinomycetota</taxon>
        <taxon>Actinomycetes</taxon>
        <taxon>Micrococcales</taxon>
        <taxon>Micrococcaceae</taxon>
        <taxon>Rothia</taxon>
    </lineage>
</organism>
<dbReference type="InterPro" id="IPR057326">
    <property type="entry name" value="KR_dom"/>
</dbReference>
<evidence type="ECO:0000259" key="3">
    <source>
        <dbReference type="SMART" id="SM00822"/>
    </source>
</evidence>
<dbReference type="SMART" id="SM00822">
    <property type="entry name" value="PKS_KR"/>
    <property type="match status" value="1"/>
</dbReference>
<name>A0A9X2H884_9MICC</name>
<dbReference type="CDD" id="cd05333">
    <property type="entry name" value="BKR_SDR_c"/>
    <property type="match status" value="1"/>
</dbReference>
<dbReference type="PRINTS" id="PR00081">
    <property type="entry name" value="GDHRDH"/>
</dbReference>
<dbReference type="Gene3D" id="3.40.50.720">
    <property type="entry name" value="NAD(P)-binding Rossmann-like Domain"/>
    <property type="match status" value="1"/>
</dbReference>
<dbReference type="Pfam" id="PF13561">
    <property type="entry name" value="adh_short_C2"/>
    <property type="match status" value="1"/>
</dbReference>
<sequence length="243" mass="25876">MTENTTETPAPRTVLVTGGNRGIGRSIAEAYREAGHNVCITYRSGEAPEGFFAVRADVTDSASIDEAFQQIEAQFGPVEILVANAGVTKDTLLLRMKEADFADVVDTNLTGAFRVVQRAAKGFLRKKFGRVVLISSVVGLYGSPGQINYSASKSGLIGIARSLTRELGSRNITANVVAPGFIDTEMTAVLPEETQQQYLDSIPAHRFGSPEEVARVVRWLTGDDAGYISGAVIPVDGGLGMGH</sequence>
<dbReference type="InterPro" id="IPR002347">
    <property type="entry name" value="SDR_fam"/>
</dbReference>
<keyword evidence="5" id="KW-1185">Reference proteome</keyword>
<dbReference type="EMBL" id="JANAFB010000001">
    <property type="protein sequence ID" value="MCP3424521.1"/>
    <property type="molecule type" value="Genomic_DNA"/>
</dbReference>
<proteinExistence type="inferred from homology"/>
<keyword evidence="2" id="KW-0560">Oxidoreductase</keyword>
<dbReference type="AlphaFoldDB" id="A0A9X2H884"/>
<feature type="domain" description="Ketoreductase" evidence="3">
    <location>
        <begin position="12"/>
        <end position="185"/>
    </location>
</feature>
<protein>
    <submittedName>
        <fullName evidence="4">Beta-ketoacyl-ACP reductase</fullName>
    </submittedName>
</protein>
<reference evidence="4" key="1">
    <citation type="submission" date="2022-06" db="EMBL/GenBank/DDBJ databases">
        <title>Rothia sp. isolated from sandalwood seedling.</title>
        <authorList>
            <person name="Tuikhar N."/>
            <person name="Kirdat K."/>
            <person name="Thorat V."/>
            <person name="Swetha P."/>
            <person name="Padma S."/>
            <person name="Sundararaj R."/>
            <person name="Yadav A."/>
        </authorList>
    </citation>
    <scope>NUCLEOTIDE SEQUENCE</scope>
    <source>
        <strain evidence="4">AR01</strain>
    </source>
</reference>
<dbReference type="PRINTS" id="PR00080">
    <property type="entry name" value="SDRFAMILY"/>
</dbReference>
<dbReference type="SUPFAM" id="SSF51735">
    <property type="entry name" value="NAD(P)-binding Rossmann-fold domains"/>
    <property type="match status" value="1"/>
</dbReference>
<dbReference type="PANTHER" id="PTHR42879">
    <property type="entry name" value="3-OXOACYL-(ACYL-CARRIER-PROTEIN) REDUCTASE"/>
    <property type="match status" value="1"/>
</dbReference>
<dbReference type="PANTHER" id="PTHR42879:SF2">
    <property type="entry name" value="3-OXOACYL-[ACYL-CARRIER-PROTEIN] REDUCTASE FABG"/>
    <property type="match status" value="1"/>
</dbReference>
<dbReference type="Proteomes" id="UP001139502">
    <property type="component" value="Unassembled WGS sequence"/>
</dbReference>
<dbReference type="InterPro" id="IPR036291">
    <property type="entry name" value="NAD(P)-bd_dom_sf"/>
</dbReference>
<evidence type="ECO:0000313" key="5">
    <source>
        <dbReference type="Proteomes" id="UP001139502"/>
    </source>
</evidence>
<dbReference type="InterPro" id="IPR050259">
    <property type="entry name" value="SDR"/>
</dbReference>
<comment type="caution">
    <text evidence="4">The sequence shown here is derived from an EMBL/GenBank/DDBJ whole genome shotgun (WGS) entry which is preliminary data.</text>
</comment>
<evidence type="ECO:0000256" key="2">
    <source>
        <dbReference type="ARBA" id="ARBA00023002"/>
    </source>
</evidence>
<comment type="similarity">
    <text evidence="1">Belongs to the short-chain dehydrogenases/reductases (SDR) family.</text>
</comment>
<dbReference type="NCBIfam" id="NF009466">
    <property type="entry name" value="PRK12826.1-2"/>
    <property type="match status" value="1"/>
</dbReference>
<dbReference type="RefSeq" id="WP_254164139.1">
    <property type="nucleotide sequence ID" value="NZ_JANAFB010000001.1"/>
</dbReference>